<dbReference type="EMBL" id="CAEY01001799">
    <property type="status" value="NOT_ANNOTATED_CDS"/>
    <property type="molecule type" value="Genomic_DNA"/>
</dbReference>
<protein>
    <recommendedName>
        <fullName evidence="12">Cytochrome P450</fullName>
    </recommendedName>
</protein>
<feature type="binding site" description="axial binding residue" evidence="7">
    <location>
        <position position="483"/>
    </location>
    <ligand>
        <name>heme</name>
        <dbReference type="ChEBI" id="CHEBI:30413"/>
    </ligand>
    <ligandPart>
        <name>Fe</name>
        <dbReference type="ChEBI" id="CHEBI:18248"/>
    </ligandPart>
</feature>
<dbReference type="PANTHER" id="PTHR24300:SF375">
    <property type="entry name" value="CYTOCHROME P450 FAMILY"/>
    <property type="match status" value="1"/>
</dbReference>
<dbReference type="GO" id="GO:0005737">
    <property type="term" value="C:cytoplasm"/>
    <property type="evidence" value="ECO:0007669"/>
    <property type="project" value="TreeGrafter"/>
</dbReference>
<evidence type="ECO:0000256" key="4">
    <source>
        <dbReference type="ARBA" id="ARBA00023002"/>
    </source>
</evidence>
<accession>T1K738</accession>
<dbReference type="GO" id="GO:0020037">
    <property type="term" value="F:heme binding"/>
    <property type="evidence" value="ECO:0007669"/>
    <property type="project" value="InterPro"/>
</dbReference>
<dbReference type="GO" id="GO:0006082">
    <property type="term" value="P:organic acid metabolic process"/>
    <property type="evidence" value="ECO:0007669"/>
    <property type="project" value="TreeGrafter"/>
</dbReference>
<evidence type="ECO:0000256" key="5">
    <source>
        <dbReference type="ARBA" id="ARBA00023004"/>
    </source>
</evidence>
<keyword evidence="4 8" id="KW-0560">Oxidoreductase</keyword>
<evidence type="ECO:0000256" key="9">
    <source>
        <dbReference type="SAM" id="Phobius"/>
    </source>
</evidence>
<organism evidence="10 11">
    <name type="scientific">Tetranychus urticae</name>
    <name type="common">Two-spotted spider mite</name>
    <dbReference type="NCBI Taxonomy" id="32264"/>
    <lineage>
        <taxon>Eukaryota</taxon>
        <taxon>Metazoa</taxon>
        <taxon>Ecdysozoa</taxon>
        <taxon>Arthropoda</taxon>
        <taxon>Chelicerata</taxon>
        <taxon>Arachnida</taxon>
        <taxon>Acari</taxon>
        <taxon>Acariformes</taxon>
        <taxon>Trombidiformes</taxon>
        <taxon>Prostigmata</taxon>
        <taxon>Eleutherengona</taxon>
        <taxon>Raphignathae</taxon>
        <taxon>Tetranychoidea</taxon>
        <taxon>Tetranychidae</taxon>
        <taxon>Tetranychus</taxon>
    </lineage>
</organism>
<dbReference type="Pfam" id="PF00067">
    <property type="entry name" value="p450"/>
    <property type="match status" value="1"/>
</dbReference>
<evidence type="ECO:0000256" key="3">
    <source>
        <dbReference type="ARBA" id="ARBA00022723"/>
    </source>
</evidence>
<evidence type="ECO:0000313" key="11">
    <source>
        <dbReference type="Proteomes" id="UP000015104"/>
    </source>
</evidence>
<sequence length="538" mass="62135">MKTPKLFIAEYAKAKNVASNLEELKKIGRKIKKYIMKTKMYFTVFNVNLFLIQFLYGLVILFLVNYVIKFVIKVCKLPSGPWGLPFVGYLPFIRQDAYNHMTELAEKYGPVFSLKCGQFDVVVINQWKFIKEALANEHLLGRPKEISLPGIIEQSSFAEMSGERWKEQRRIALTTLRDVGLGKSAMEDSIRDEIKSFTEVIKSFEGESISISDKLSLSVSNHISTLLFGRKYAHDEPLSQVMAKLLAQSDMMKYFNVVTFMPAIARFVIKLNLIDMAETFSIFKKLESHIGDEVNEHRKKNADCNEMKDYIDGFLGEMSKRQNEKNSTFNLKTLQRNAILFYGAGSDTISSTFKWIMLYLVKHPEYQKRIRDEIKQTIGLNRQPENVDRKEMPFTMAFIYEALRHSSLVPLNSPRRATEDTKLGGYSIPKDSLVIFNFWSVHRDPNLWDNPELFNPERFLNEDKSKAIKPPYLVAFSGGKRVCPGESFAYLQLFLYLVSFVQQFEISAELVEDISLEKVHKHALRKKDVPNLMFKSVD</sequence>
<name>T1K738_TETUR</name>
<dbReference type="Proteomes" id="UP000015104">
    <property type="component" value="Unassembled WGS sequence"/>
</dbReference>
<dbReference type="PRINTS" id="PR00385">
    <property type="entry name" value="P450"/>
</dbReference>
<evidence type="ECO:0000256" key="7">
    <source>
        <dbReference type="PIRSR" id="PIRSR602401-1"/>
    </source>
</evidence>
<keyword evidence="11" id="KW-1185">Reference proteome</keyword>
<dbReference type="Gene3D" id="1.10.630.10">
    <property type="entry name" value="Cytochrome P450"/>
    <property type="match status" value="1"/>
</dbReference>
<evidence type="ECO:0000313" key="10">
    <source>
        <dbReference type="EnsemblMetazoa" id="tetur06g02820.1"/>
    </source>
</evidence>
<dbReference type="SUPFAM" id="SSF48264">
    <property type="entry name" value="Cytochrome P450"/>
    <property type="match status" value="1"/>
</dbReference>
<keyword evidence="9" id="KW-0812">Transmembrane</keyword>
<dbReference type="FunFam" id="1.10.630.10:FF:000036">
    <property type="entry name" value="CYtochrome P450 family"/>
    <property type="match status" value="1"/>
</dbReference>
<dbReference type="InterPro" id="IPR036396">
    <property type="entry name" value="Cyt_P450_sf"/>
</dbReference>
<reference evidence="10" key="2">
    <citation type="submission" date="2015-06" db="UniProtKB">
        <authorList>
            <consortium name="EnsemblMetazoa"/>
        </authorList>
    </citation>
    <scope>IDENTIFICATION</scope>
</reference>
<keyword evidence="3 7" id="KW-0479">Metal-binding</keyword>
<dbReference type="HOGENOM" id="CLU_001570_22_0_1"/>
<dbReference type="AlphaFoldDB" id="T1K738"/>
<proteinExistence type="inferred from homology"/>
<dbReference type="InterPro" id="IPR002401">
    <property type="entry name" value="Cyt_P450_E_grp-I"/>
</dbReference>
<dbReference type="InterPro" id="IPR001128">
    <property type="entry name" value="Cyt_P450"/>
</dbReference>
<comment type="similarity">
    <text evidence="2 8">Belongs to the cytochrome P450 family.</text>
</comment>
<dbReference type="InterPro" id="IPR017972">
    <property type="entry name" value="Cyt_P450_CS"/>
</dbReference>
<comment type="cofactor">
    <cofactor evidence="1 7">
        <name>heme</name>
        <dbReference type="ChEBI" id="CHEBI:30413"/>
    </cofactor>
</comment>
<dbReference type="InterPro" id="IPR050182">
    <property type="entry name" value="Cytochrome_P450_fam2"/>
</dbReference>
<dbReference type="eggNOG" id="KOG0156">
    <property type="taxonomic scope" value="Eukaryota"/>
</dbReference>
<evidence type="ECO:0000256" key="6">
    <source>
        <dbReference type="ARBA" id="ARBA00023033"/>
    </source>
</evidence>
<evidence type="ECO:0008006" key="12">
    <source>
        <dbReference type="Google" id="ProtNLM"/>
    </source>
</evidence>
<keyword evidence="9" id="KW-1133">Transmembrane helix</keyword>
<dbReference type="PANTHER" id="PTHR24300">
    <property type="entry name" value="CYTOCHROME P450 508A4-RELATED"/>
    <property type="match status" value="1"/>
</dbReference>
<feature type="transmembrane region" description="Helical" evidence="9">
    <location>
        <begin position="40"/>
        <end position="68"/>
    </location>
</feature>
<keyword evidence="5 7" id="KW-0408">Iron</keyword>
<keyword evidence="6 8" id="KW-0503">Monooxygenase</keyword>
<evidence type="ECO:0000256" key="2">
    <source>
        <dbReference type="ARBA" id="ARBA00010617"/>
    </source>
</evidence>
<dbReference type="GO" id="GO:0005506">
    <property type="term" value="F:iron ion binding"/>
    <property type="evidence" value="ECO:0007669"/>
    <property type="project" value="InterPro"/>
</dbReference>
<dbReference type="EnsemblMetazoa" id="tetur06g02820.1">
    <property type="protein sequence ID" value="tetur06g02820.1"/>
    <property type="gene ID" value="tetur06g02820"/>
</dbReference>
<evidence type="ECO:0000256" key="8">
    <source>
        <dbReference type="RuleBase" id="RU000461"/>
    </source>
</evidence>
<dbReference type="PROSITE" id="PS00086">
    <property type="entry name" value="CYTOCHROME_P450"/>
    <property type="match status" value="1"/>
</dbReference>
<evidence type="ECO:0000256" key="1">
    <source>
        <dbReference type="ARBA" id="ARBA00001971"/>
    </source>
</evidence>
<keyword evidence="7 8" id="KW-0349">Heme</keyword>
<dbReference type="GO" id="GO:0016712">
    <property type="term" value="F:oxidoreductase activity, acting on paired donors, with incorporation or reduction of molecular oxygen, reduced flavin or flavoprotein as one donor, and incorporation of one atom of oxygen"/>
    <property type="evidence" value="ECO:0007669"/>
    <property type="project" value="TreeGrafter"/>
</dbReference>
<dbReference type="STRING" id="32264.T1K738"/>
<keyword evidence="9" id="KW-0472">Membrane</keyword>
<dbReference type="GO" id="GO:0006805">
    <property type="term" value="P:xenobiotic metabolic process"/>
    <property type="evidence" value="ECO:0007669"/>
    <property type="project" value="TreeGrafter"/>
</dbReference>
<reference evidence="11" key="1">
    <citation type="submission" date="2011-08" db="EMBL/GenBank/DDBJ databases">
        <authorList>
            <person name="Rombauts S."/>
        </authorList>
    </citation>
    <scope>NUCLEOTIDE SEQUENCE</scope>
    <source>
        <strain evidence="11">London</strain>
    </source>
</reference>
<dbReference type="PRINTS" id="PR00463">
    <property type="entry name" value="EP450I"/>
</dbReference>